<dbReference type="EMBL" id="LGRX02008672">
    <property type="protein sequence ID" value="KAK3273028.1"/>
    <property type="molecule type" value="Genomic_DNA"/>
</dbReference>
<sequence>MASYALTDKNLANLPFKAKKNRYGGPHPIKLYLVSDLMELATNIHGSVEAAQAAAEAKLCKSQKRKSESMSSLVRDKVQTLLAQPTPTTSSTIGGIHLMPFLTERTRVLYPTKANDGLRETGDFVLYWMQTALRCHENPALAVARAASEQLKKPLLVACYVLTDHPWANDRRVTFMLEGLANAAQELRVSCPLPEARLAVCVAKSARDVAEVARRATLVITEDMPVEPHRR</sequence>
<dbReference type="SUPFAM" id="SSF52425">
    <property type="entry name" value="Cryptochrome/photolyase, N-terminal domain"/>
    <property type="match status" value="1"/>
</dbReference>
<comment type="subcellular location">
    <subcellularLocation>
        <location evidence="1">Nucleus</location>
    </subcellularLocation>
</comment>
<protein>
    <recommendedName>
        <fullName evidence="4">Photolyase/cryptochrome alpha/beta domain-containing protein</fullName>
    </recommendedName>
</protein>
<dbReference type="InterPro" id="IPR009061">
    <property type="entry name" value="DNA-bd_dom_put_sf"/>
</dbReference>
<accession>A0AAE0G7I8</accession>
<dbReference type="AlphaFoldDB" id="A0AAE0G7I8"/>
<keyword evidence="2" id="KW-0862">Zinc</keyword>
<dbReference type="PANTHER" id="PTHR10211:SF0">
    <property type="entry name" value="DEOXYRIBODIPYRIMIDINE PHOTO-LYASE"/>
    <property type="match status" value="1"/>
</dbReference>
<evidence type="ECO:0000256" key="3">
    <source>
        <dbReference type="ARBA" id="ARBA00023242"/>
    </source>
</evidence>
<feature type="domain" description="Photolyase/cryptochrome alpha/beta" evidence="4">
    <location>
        <begin position="123"/>
        <end position="231"/>
    </location>
</feature>
<dbReference type="GO" id="GO:0003904">
    <property type="term" value="F:deoxyribodipyrimidine photo-lyase activity"/>
    <property type="evidence" value="ECO:0007669"/>
    <property type="project" value="TreeGrafter"/>
</dbReference>
<evidence type="ECO:0000259" key="4">
    <source>
        <dbReference type="PROSITE" id="PS51645"/>
    </source>
</evidence>
<dbReference type="InterPro" id="IPR036155">
    <property type="entry name" value="Crypto/Photolyase_N_sf"/>
</dbReference>
<dbReference type="Gene3D" id="3.90.530.10">
    <property type="entry name" value="XPA C-terminal domain"/>
    <property type="match status" value="1"/>
</dbReference>
<dbReference type="InterPro" id="IPR052219">
    <property type="entry name" value="Photolyase_Class-2"/>
</dbReference>
<dbReference type="GO" id="GO:0000719">
    <property type="term" value="P:photoreactive repair"/>
    <property type="evidence" value="ECO:0007669"/>
    <property type="project" value="TreeGrafter"/>
</dbReference>
<keyword evidence="6" id="KW-1185">Reference proteome</keyword>
<name>A0AAE0G7I8_9CHLO</name>
<evidence type="ECO:0000313" key="5">
    <source>
        <dbReference type="EMBL" id="KAK3273028.1"/>
    </source>
</evidence>
<gene>
    <name evidence="5" type="ORF">CYMTET_18709</name>
</gene>
<dbReference type="InterPro" id="IPR014729">
    <property type="entry name" value="Rossmann-like_a/b/a_fold"/>
</dbReference>
<comment type="caution">
    <text evidence="5">The sequence shown here is derived from an EMBL/GenBank/DDBJ whole genome shotgun (WGS) entry which is preliminary data.</text>
</comment>
<dbReference type="PANTHER" id="PTHR10211">
    <property type="entry name" value="DEOXYRIBODIPYRIMIDINE PHOTOLYASE"/>
    <property type="match status" value="1"/>
</dbReference>
<proteinExistence type="predicted"/>
<feature type="non-terminal residue" evidence="5">
    <location>
        <position position="231"/>
    </location>
</feature>
<dbReference type="Gene3D" id="3.40.50.620">
    <property type="entry name" value="HUPs"/>
    <property type="match status" value="1"/>
</dbReference>
<evidence type="ECO:0000256" key="1">
    <source>
        <dbReference type="ARBA" id="ARBA00004123"/>
    </source>
</evidence>
<keyword evidence="3" id="KW-0539">Nucleus</keyword>
<dbReference type="InterPro" id="IPR037129">
    <property type="entry name" value="XPA_sf"/>
</dbReference>
<evidence type="ECO:0000313" key="6">
    <source>
        <dbReference type="Proteomes" id="UP001190700"/>
    </source>
</evidence>
<dbReference type="PROSITE" id="PS51645">
    <property type="entry name" value="PHR_CRY_ALPHA_BETA"/>
    <property type="match status" value="1"/>
</dbReference>
<dbReference type="Pfam" id="PF00875">
    <property type="entry name" value="DNA_photolyase"/>
    <property type="match status" value="1"/>
</dbReference>
<dbReference type="InterPro" id="IPR006050">
    <property type="entry name" value="DNA_photolyase_N"/>
</dbReference>
<reference evidence="5 6" key="1">
    <citation type="journal article" date="2015" name="Genome Biol. Evol.">
        <title>Comparative Genomics of a Bacterivorous Green Alga Reveals Evolutionary Causalities and Consequences of Phago-Mixotrophic Mode of Nutrition.</title>
        <authorList>
            <person name="Burns J.A."/>
            <person name="Paasch A."/>
            <person name="Narechania A."/>
            <person name="Kim E."/>
        </authorList>
    </citation>
    <scope>NUCLEOTIDE SEQUENCE [LARGE SCALE GENOMIC DNA]</scope>
    <source>
        <strain evidence="5 6">PLY_AMNH</strain>
    </source>
</reference>
<dbReference type="SUPFAM" id="SSF46955">
    <property type="entry name" value="Putative DNA-binding domain"/>
    <property type="match status" value="1"/>
</dbReference>
<organism evidence="5 6">
    <name type="scientific">Cymbomonas tetramitiformis</name>
    <dbReference type="NCBI Taxonomy" id="36881"/>
    <lineage>
        <taxon>Eukaryota</taxon>
        <taxon>Viridiplantae</taxon>
        <taxon>Chlorophyta</taxon>
        <taxon>Pyramimonadophyceae</taxon>
        <taxon>Pyramimonadales</taxon>
        <taxon>Pyramimonadaceae</taxon>
        <taxon>Cymbomonas</taxon>
    </lineage>
</organism>
<dbReference type="Proteomes" id="UP001190700">
    <property type="component" value="Unassembled WGS sequence"/>
</dbReference>
<dbReference type="GO" id="GO:0005634">
    <property type="term" value="C:nucleus"/>
    <property type="evidence" value="ECO:0007669"/>
    <property type="project" value="UniProtKB-SubCell"/>
</dbReference>
<evidence type="ECO:0000256" key="2">
    <source>
        <dbReference type="ARBA" id="ARBA00022833"/>
    </source>
</evidence>